<evidence type="ECO:0000256" key="8">
    <source>
        <dbReference type="ARBA" id="ARBA00023049"/>
    </source>
</evidence>
<evidence type="ECO:0000256" key="3">
    <source>
        <dbReference type="ARBA" id="ARBA00022670"/>
    </source>
</evidence>
<dbReference type="GO" id="GO:0006508">
    <property type="term" value="P:proteolysis"/>
    <property type="evidence" value="ECO:0007669"/>
    <property type="project" value="UniProtKB-KW"/>
</dbReference>
<dbReference type="Proteomes" id="UP000291269">
    <property type="component" value="Unassembled WGS sequence"/>
</dbReference>
<evidence type="ECO:0000256" key="7">
    <source>
        <dbReference type="ARBA" id="ARBA00022997"/>
    </source>
</evidence>
<accession>A0A4Q2KBK4</accession>
<dbReference type="Gene3D" id="3.40.630.10">
    <property type="entry name" value="Zn peptidases"/>
    <property type="match status" value="1"/>
</dbReference>
<dbReference type="OrthoDB" id="9761532at2"/>
<dbReference type="GO" id="GO:0008270">
    <property type="term" value="F:zinc ion binding"/>
    <property type="evidence" value="ECO:0007669"/>
    <property type="project" value="InterPro"/>
</dbReference>
<dbReference type="Pfam" id="PF01546">
    <property type="entry name" value="Peptidase_M20"/>
    <property type="match status" value="1"/>
</dbReference>
<keyword evidence="6" id="KW-0862">Zinc</keyword>
<name>A0A4Q2KBK4_9FIRM</name>
<dbReference type="InterPro" id="IPR002933">
    <property type="entry name" value="Peptidase_M20"/>
</dbReference>
<comment type="caution">
    <text evidence="9">The sequence shown here is derived from an EMBL/GenBank/DDBJ whole genome shotgun (WGS) entry which is preliminary data.</text>
</comment>
<comment type="cofactor">
    <cofactor evidence="1">
        <name>Zn(2+)</name>
        <dbReference type="ChEBI" id="CHEBI:29105"/>
    </cofactor>
</comment>
<dbReference type="GO" id="GO:0008777">
    <property type="term" value="F:acetylornithine deacetylase activity"/>
    <property type="evidence" value="ECO:0007669"/>
    <property type="project" value="TreeGrafter"/>
</dbReference>
<dbReference type="AlphaFoldDB" id="A0A4Q2KBK4"/>
<evidence type="ECO:0000256" key="2">
    <source>
        <dbReference type="ARBA" id="ARBA00006247"/>
    </source>
</evidence>
<dbReference type="GO" id="GO:0008237">
    <property type="term" value="F:metallopeptidase activity"/>
    <property type="evidence" value="ECO:0007669"/>
    <property type="project" value="UniProtKB-KW"/>
</dbReference>
<keyword evidence="4" id="KW-0479">Metal-binding</keyword>
<dbReference type="InterPro" id="IPR036264">
    <property type="entry name" value="Bact_exopeptidase_dim_dom"/>
</dbReference>
<keyword evidence="8" id="KW-0482">Metalloprotease</keyword>
<protein>
    <submittedName>
        <fullName evidence="9">M20 family peptidase</fullName>
    </submittedName>
</protein>
<reference evidence="9 10" key="1">
    <citation type="journal article" date="2019" name="Gut">
        <title>Antibiotics-induced monodominance of a novel gut bacterial order.</title>
        <authorList>
            <person name="Hildebrand F."/>
            <person name="Moitinho-Silva L."/>
            <person name="Blasche S."/>
            <person name="Jahn M.T."/>
            <person name="Gossmann T.I."/>
            <person name="Heuerta-Cepas J."/>
            <person name="Hercog R."/>
            <person name="Luetge M."/>
            <person name="Bahram M."/>
            <person name="Pryszlak A."/>
            <person name="Alves R.J."/>
            <person name="Waszak S.M."/>
            <person name="Zhu A."/>
            <person name="Ye L."/>
            <person name="Costea P.I."/>
            <person name="Aalvink S."/>
            <person name="Belzer C."/>
            <person name="Forslund S.K."/>
            <person name="Sunagawa S."/>
            <person name="Hentschel U."/>
            <person name="Merten C."/>
            <person name="Patil K.R."/>
            <person name="Benes V."/>
            <person name="Bork P."/>
        </authorList>
    </citation>
    <scope>NUCLEOTIDE SEQUENCE [LARGE SCALE GENOMIC DNA]</scope>
    <source>
        <strain evidence="9 10">HDS1380</strain>
    </source>
</reference>
<evidence type="ECO:0000256" key="1">
    <source>
        <dbReference type="ARBA" id="ARBA00001947"/>
    </source>
</evidence>
<dbReference type="Gene3D" id="3.30.70.360">
    <property type="match status" value="2"/>
</dbReference>
<dbReference type="GO" id="GO:0016805">
    <property type="term" value="F:dipeptidase activity"/>
    <property type="evidence" value="ECO:0007669"/>
    <property type="project" value="UniProtKB-KW"/>
</dbReference>
<gene>
    <name evidence="9" type="ORF">ESZ91_02430</name>
</gene>
<evidence type="ECO:0000256" key="6">
    <source>
        <dbReference type="ARBA" id="ARBA00022833"/>
    </source>
</evidence>
<evidence type="ECO:0000256" key="4">
    <source>
        <dbReference type="ARBA" id="ARBA00022723"/>
    </source>
</evidence>
<dbReference type="InterPro" id="IPR050072">
    <property type="entry name" value="Peptidase_M20A"/>
</dbReference>
<dbReference type="EMBL" id="SDOZ01000002">
    <property type="protein sequence ID" value="RXZ61260.1"/>
    <property type="molecule type" value="Genomic_DNA"/>
</dbReference>
<dbReference type="PANTHER" id="PTHR43808:SF31">
    <property type="entry name" value="N-ACETYL-L-CITRULLINE DEACETYLASE"/>
    <property type="match status" value="1"/>
</dbReference>
<sequence length="420" mass="46283">MEKYLNDTVKTIQELIRIDSTNQPAEEGMPFGKGAARALQAFLSCAAAMGFETRNYDNYVGEVLFGEGEPFAILAHLDVVPAGSGWTHAPFGGEIENGKLYGRGAMDDKGPAVVCLYALKALKDEGFQPRKTIKLIVGCNEECGWGCIDHYKQCAEMPKVGFTPDADFPVIYAEKGILHVKFYFPVENAPFTALYGGKGVNMVCDEAFAQCDKTEGAERYSLRVEDGLLVSRGVSAHGSTPEKGKNALEPLFAYFARTNEDMRRAHEILFEDKFGLKNFSDETGRLTMSPDVANYGDGILSVCADIRYPSTLPLQAVLDVLDKTGVRYEEIHHQRALFNPKDSFLIQTLQRVYNEATGERAEPIAIGGGTYARALECGAGFGPQLCGEPVTIHQKDEYISIPHVTFLLNLYRRAVEELTK</sequence>
<keyword evidence="10" id="KW-1185">Reference proteome</keyword>
<comment type="similarity">
    <text evidence="2">Belongs to the peptidase M20A family.</text>
</comment>
<keyword evidence="3" id="KW-0645">Protease</keyword>
<dbReference type="GO" id="GO:0006526">
    <property type="term" value="P:L-arginine biosynthetic process"/>
    <property type="evidence" value="ECO:0007669"/>
    <property type="project" value="TreeGrafter"/>
</dbReference>
<dbReference type="SUPFAM" id="SSF53187">
    <property type="entry name" value="Zn-dependent exopeptidases"/>
    <property type="match status" value="1"/>
</dbReference>
<keyword evidence="5" id="KW-0378">Hydrolase</keyword>
<dbReference type="SUPFAM" id="SSF55031">
    <property type="entry name" value="Bacterial exopeptidase dimerisation domain"/>
    <property type="match status" value="1"/>
</dbReference>
<evidence type="ECO:0000313" key="10">
    <source>
        <dbReference type="Proteomes" id="UP000291269"/>
    </source>
</evidence>
<dbReference type="PANTHER" id="PTHR43808">
    <property type="entry name" value="ACETYLORNITHINE DEACETYLASE"/>
    <property type="match status" value="1"/>
</dbReference>
<organism evidence="9 10">
    <name type="scientific">Candidatus Borkfalkia ceftriaxoniphila</name>
    <dbReference type="NCBI Taxonomy" id="2508949"/>
    <lineage>
        <taxon>Bacteria</taxon>
        <taxon>Bacillati</taxon>
        <taxon>Bacillota</taxon>
        <taxon>Clostridia</taxon>
        <taxon>Christensenellales</taxon>
        <taxon>Christensenellaceae</taxon>
        <taxon>Candidatus Borkfalkia</taxon>
    </lineage>
</organism>
<keyword evidence="7" id="KW-0224">Dipeptidase</keyword>
<evidence type="ECO:0000256" key="5">
    <source>
        <dbReference type="ARBA" id="ARBA00022801"/>
    </source>
</evidence>
<evidence type="ECO:0000313" key="9">
    <source>
        <dbReference type="EMBL" id="RXZ61260.1"/>
    </source>
</evidence>
<dbReference type="InterPro" id="IPR010964">
    <property type="entry name" value="M20A_pepV-rel"/>
</dbReference>
<dbReference type="RefSeq" id="WP_129223771.1">
    <property type="nucleotide sequence ID" value="NZ_SDOZ01000002.1"/>
</dbReference>
<proteinExistence type="inferred from homology"/>
<dbReference type="NCBIfam" id="TIGR01887">
    <property type="entry name" value="dipeptidaselike"/>
    <property type="match status" value="1"/>
</dbReference>